<dbReference type="RefSeq" id="WP_089673848.1">
    <property type="nucleotide sequence ID" value="NZ_CP024845.1"/>
</dbReference>
<organism evidence="1 2">
    <name type="scientific">Halohasta litchfieldiae</name>
    <dbReference type="NCBI Taxonomy" id="1073996"/>
    <lineage>
        <taxon>Archaea</taxon>
        <taxon>Methanobacteriati</taxon>
        <taxon>Methanobacteriota</taxon>
        <taxon>Stenosarchaea group</taxon>
        <taxon>Halobacteria</taxon>
        <taxon>Halobacteriales</taxon>
        <taxon>Haloferacaceae</taxon>
        <taxon>Halohasta</taxon>
    </lineage>
</organism>
<reference evidence="1 2" key="1">
    <citation type="submission" date="2016-10" db="EMBL/GenBank/DDBJ databases">
        <authorList>
            <person name="de Groot N.N."/>
        </authorList>
    </citation>
    <scope>NUCLEOTIDE SEQUENCE [LARGE SCALE GENOMIC DNA]</scope>
    <source>
        <strain evidence="1 2">DSM 22187</strain>
    </source>
</reference>
<gene>
    <name evidence="1" type="ORF">SAMN05444271_14912</name>
</gene>
<dbReference type="OrthoDB" id="350468at2157"/>
<name>A0A1H6Y7T6_9EURY</name>
<dbReference type="Proteomes" id="UP000198888">
    <property type="component" value="Unassembled WGS sequence"/>
</dbReference>
<proteinExistence type="predicted"/>
<accession>A0A2H4Q1Y0</accession>
<evidence type="ECO:0000313" key="1">
    <source>
        <dbReference type="EMBL" id="SEJ33262.1"/>
    </source>
</evidence>
<accession>A0A1H6Y7T6</accession>
<evidence type="ECO:0000313" key="2">
    <source>
        <dbReference type="Proteomes" id="UP000198888"/>
    </source>
</evidence>
<dbReference type="GeneID" id="35002393"/>
<sequence>MTEPDPAELPPLNEGTPSLDAPVAVEWWFKFGEDGQPDLDTFHGFHDAKKIADGEPPAVTGTEVVTSAGVSVEPNSDSKADAGDSHHLFLTHREALERGIDPCVECFPAYATDRRIEKERSGDGILCEQGVEGIVFALSTRHDLDSEWKIDSVHESYTSLLYRARAVRAHVGSAAGRLRVSYMPLRQASYTSFEEAMETEPFMTHVSELRPIQPTELSAVRDRVGDEALETQVQHEHRYSETGNTKPSVVHRADTPPCEYERDFSPSWGEEDSELREMLDEVRQTTADVIERGNVVEFCASCFPELAAWTGDSEETTEKREP</sequence>
<keyword evidence="2" id="KW-1185">Reference proteome</keyword>
<dbReference type="AlphaFoldDB" id="A0A1H6Y7T6"/>
<protein>
    <submittedName>
        <fullName evidence="1">Uncharacterized protein</fullName>
    </submittedName>
</protein>
<dbReference type="EMBL" id="FNYR01000049">
    <property type="protein sequence ID" value="SEJ33262.1"/>
    <property type="molecule type" value="Genomic_DNA"/>
</dbReference>
<dbReference type="KEGG" id="hae:halTADL_1602"/>